<dbReference type="FunFam" id="2.20.25.20:FF:000006">
    <property type="entry name" value="F-box only protein 5"/>
    <property type="match status" value="1"/>
</dbReference>
<dbReference type="GO" id="GO:0005634">
    <property type="term" value="C:nucleus"/>
    <property type="evidence" value="ECO:0007669"/>
    <property type="project" value="TreeGrafter"/>
</dbReference>
<name>A0AAD7W760_9TELE</name>
<feature type="region of interest" description="Disordered" evidence="7">
    <location>
        <begin position="93"/>
        <end position="140"/>
    </location>
</feature>
<dbReference type="InterPro" id="IPR044064">
    <property type="entry name" value="ZF_ZBR"/>
</dbReference>
<evidence type="ECO:0000256" key="7">
    <source>
        <dbReference type="SAM" id="MobiDB-lite"/>
    </source>
</evidence>
<dbReference type="Gene3D" id="2.20.25.20">
    <property type="match status" value="1"/>
</dbReference>
<keyword evidence="3 6" id="KW-0863">Zinc-finger</keyword>
<evidence type="ECO:0000313" key="9">
    <source>
        <dbReference type="EMBL" id="KAJ8386307.1"/>
    </source>
</evidence>
<dbReference type="PANTHER" id="PTHR15493:SF1">
    <property type="entry name" value="F-BOX ONLY PROTEIN 43"/>
    <property type="match status" value="1"/>
</dbReference>
<evidence type="ECO:0000313" key="10">
    <source>
        <dbReference type="Proteomes" id="UP001221898"/>
    </source>
</evidence>
<reference evidence="9" key="1">
    <citation type="journal article" date="2023" name="Science">
        <title>Genome structures resolve the early diversification of teleost fishes.</title>
        <authorList>
            <person name="Parey E."/>
            <person name="Louis A."/>
            <person name="Montfort J."/>
            <person name="Bouchez O."/>
            <person name="Roques C."/>
            <person name="Iampietro C."/>
            <person name="Lluch J."/>
            <person name="Castinel A."/>
            <person name="Donnadieu C."/>
            <person name="Desvignes T."/>
            <person name="Floi Bucao C."/>
            <person name="Jouanno E."/>
            <person name="Wen M."/>
            <person name="Mejri S."/>
            <person name="Dirks R."/>
            <person name="Jansen H."/>
            <person name="Henkel C."/>
            <person name="Chen W.J."/>
            <person name="Zahm M."/>
            <person name="Cabau C."/>
            <person name="Klopp C."/>
            <person name="Thompson A.W."/>
            <person name="Robinson-Rechavi M."/>
            <person name="Braasch I."/>
            <person name="Lecointre G."/>
            <person name="Bobe J."/>
            <person name="Postlethwait J.H."/>
            <person name="Berthelot C."/>
            <person name="Roest Crollius H."/>
            <person name="Guiguen Y."/>
        </authorList>
    </citation>
    <scope>NUCLEOTIDE SEQUENCE</scope>
    <source>
        <strain evidence="9">NC1722</strain>
    </source>
</reference>
<dbReference type="PROSITE" id="PS51872">
    <property type="entry name" value="ZF_ZBR"/>
    <property type="match status" value="1"/>
</dbReference>
<evidence type="ECO:0000256" key="6">
    <source>
        <dbReference type="PROSITE-ProRule" id="PRU01220"/>
    </source>
</evidence>
<evidence type="ECO:0000256" key="2">
    <source>
        <dbReference type="ARBA" id="ARBA00022723"/>
    </source>
</evidence>
<dbReference type="GO" id="GO:0045835">
    <property type="term" value="P:negative regulation of meiotic nuclear division"/>
    <property type="evidence" value="ECO:0007669"/>
    <property type="project" value="InterPro"/>
</dbReference>
<dbReference type="CDD" id="cd20365">
    <property type="entry name" value="BRcat_RBR_FBXO43"/>
    <property type="match status" value="1"/>
</dbReference>
<organism evidence="9 10">
    <name type="scientific">Aldrovandia affinis</name>
    <dbReference type="NCBI Taxonomy" id="143900"/>
    <lineage>
        <taxon>Eukaryota</taxon>
        <taxon>Metazoa</taxon>
        <taxon>Chordata</taxon>
        <taxon>Craniata</taxon>
        <taxon>Vertebrata</taxon>
        <taxon>Euteleostomi</taxon>
        <taxon>Actinopterygii</taxon>
        <taxon>Neopterygii</taxon>
        <taxon>Teleostei</taxon>
        <taxon>Notacanthiformes</taxon>
        <taxon>Halosauridae</taxon>
        <taxon>Aldrovandia</taxon>
    </lineage>
</organism>
<dbReference type="GO" id="GO:0007088">
    <property type="term" value="P:regulation of mitotic nuclear division"/>
    <property type="evidence" value="ECO:0007669"/>
    <property type="project" value="InterPro"/>
</dbReference>
<dbReference type="AlphaFoldDB" id="A0AAD7W760"/>
<dbReference type="InterPro" id="IPR047147">
    <property type="entry name" value="FBX5_43"/>
</dbReference>
<protein>
    <recommendedName>
        <fullName evidence="8">ZBR-type domain-containing protein</fullName>
    </recommendedName>
</protein>
<keyword evidence="4" id="KW-0833">Ubl conjugation pathway</keyword>
<keyword evidence="5" id="KW-0862">Zinc</keyword>
<evidence type="ECO:0000259" key="8">
    <source>
        <dbReference type="PROSITE" id="PS51872"/>
    </source>
</evidence>
<feature type="compositionally biased region" description="Basic and acidic residues" evidence="7">
    <location>
        <begin position="110"/>
        <end position="126"/>
    </location>
</feature>
<feature type="compositionally biased region" description="Basic and acidic residues" evidence="7">
    <location>
        <begin position="362"/>
        <end position="373"/>
    </location>
</feature>
<feature type="region of interest" description="Disordered" evidence="7">
    <location>
        <begin position="310"/>
        <end position="339"/>
    </location>
</feature>
<evidence type="ECO:0000256" key="1">
    <source>
        <dbReference type="ARBA" id="ARBA00004906"/>
    </source>
</evidence>
<evidence type="ECO:0000256" key="5">
    <source>
        <dbReference type="ARBA" id="ARBA00022833"/>
    </source>
</evidence>
<evidence type="ECO:0000256" key="3">
    <source>
        <dbReference type="ARBA" id="ARBA00022771"/>
    </source>
</evidence>
<sequence>MNYVCLNVQINFHSPNSRSTCYPEGMEQRFSSDAVFQSLKDQHPGLSHDSGYGELLHCSKLEPLELKCDVSNPFSFDCSCEMSKEKLPQNYALTGSASSNSATPKKDRRSTKDTERSPRKDMKKENSYSSGCCETPKTYKKDSSLRRRLLVSRAATDGKMGNTKASDSWLCSSSDDPRLKDHFGGNFDSPDSRLFEALATSTLKNEVSLFCRKRRLLFSQVITSTLEDEKTKPTHPSASEAEVTKLLASQGDLSERIISFPHHLAPECLETPRQSKFTPSAKENFQTPVRDLAMNLSTDLGILSTPSLSPISKLDTSASEDSGFSSLGLDKSRDSTVDHDGSFQELLQQSATRGNETLRVTEARRRSRLERQRRLSTLKEGGSQSEEDRRLANSSCSHVEVQLGQQKGLTTEEDDELFLEKTPLGTTTVKLEDLSLTPALQMVYAMCQRNARRLPEQTSLEELLRSSEGSHAFKTTLPLAGLIGRNMGLERLDILSELKGRNLRHVLAMIFNLLSPEDIYRFGQVSDIWDEIILQDKATNRRRRSYLKDLKKAQELGGAAHVSDAETRLNLQCRSALRSVQAQSKTPSTRTPTLGNGTFTPVQHKAHSASKLDRYLQVAKTLFNDECLKPCPRCQHPARCHSVKREGVCSREDCGFQFCTGCLCAYHGSKECGSWSAKRRSQKEVLPGSAQSKRNLRRL</sequence>
<dbReference type="EMBL" id="JAINUG010000231">
    <property type="protein sequence ID" value="KAJ8386307.1"/>
    <property type="molecule type" value="Genomic_DNA"/>
</dbReference>
<dbReference type="Proteomes" id="UP001221898">
    <property type="component" value="Unassembled WGS sequence"/>
</dbReference>
<dbReference type="GO" id="GO:0008270">
    <property type="term" value="F:zinc ion binding"/>
    <property type="evidence" value="ECO:0007669"/>
    <property type="project" value="UniProtKB-KW"/>
</dbReference>
<feature type="domain" description="ZBR-type" evidence="8">
    <location>
        <begin position="627"/>
        <end position="675"/>
    </location>
</feature>
<proteinExistence type="predicted"/>
<accession>A0AAD7W760</accession>
<dbReference type="InterPro" id="IPR002867">
    <property type="entry name" value="IBR_dom"/>
</dbReference>
<feature type="region of interest" description="Disordered" evidence="7">
    <location>
        <begin position="362"/>
        <end position="391"/>
    </location>
</feature>
<comment type="pathway">
    <text evidence="1">Protein modification; protein ubiquitination.</text>
</comment>
<feature type="compositionally biased region" description="Polar residues" evidence="7">
    <location>
        <begin position="93"/>
        <end position="103"/>
    </location>
</feature>
<feature type="compositionally biased region" description="Basic and acidic residues" evidence="7">
    <location>
        <begin position="330"/>
        <end position="339"/>
    </location>
</feature>
<dbReference type="PANTHER" id="PTHR15493">
    <property type="entry name" value="F-BOX ONLY PROTEIN 5 AND 43"/>
    <property type="match status" value="1"/>
</dbReference>
<dbReference type="SMART" id="SM00647">
    <property type="entry name" value="IBR"/>
    <property type="match status" value="1"/>
</dbReference>
<feature type="compositionally biased region" description="Polar residues" evidence="7">
    <location>
        <begin position="310"/>
        <end position="325"/>
    </location>
</feature>
<keyword evidence="10" id="KW-1185">Reference proteome</keyword>
<evidence type="ECO:0000256" key="4">
    <source>
        <dbReference type="ARBA" id="ARBA00022786"/>
    </source>
</evidence>
<comment type="caution">
    <text evidence="9">The sequence shown here is derived from an EMBL/GenBank/DDBJ whole genome shotgun (WGS) entry which is preliminary data.</text>
</comment>
<gene>
    <name evidence="9" type="ORF">AAFF_G00175030</name>
</gene>
<keyword evidence="2" id="KW-0479">Metal-binding</keyword>